<keyword evidence="6" id="KW-0675">Receptor</keyword>
<evidence type="ECO:0000256" key="8">
    <source>
        <dbReference type="SAM" id="Phobius"/>
    </source>
</evidence>
<dbReference type="OrthoDB" id="7739311at2759"/>
<evidence type="ECO:0000313" key="10">
    <source>
        <dbReference type="EMBL" id="KAG5672142.1"/>
    </source>
</evidence>
<dbReference type="AlphaFoldDB" id="A0A9J6BS06"/>
<evidence type="ECO:0000313" key="11">
    <source>
        <dbReference type="Proteomes" id="UP001107558"/>
    </source>
</evidence>
<dbReference type="PANTHER" id="PTHR42643">
    <property type="entry name" value="IONOTROPIC RECEPTOR 20A-RELATED"/>
    <property type="match status" value="1"/>
</dbReference>
<reference evidence="10" key="1">
    <citation type="submission" date="2021-03" db="EMBL/GenBank/DDBJ databases">
        <title>Chromosome level genome of the anhydrobiotic midge Polypedilum vanderplanki.</title>
        <authorList>
            <person name="Yoshida Y."/>
            <person name="Kikawada T."/>
            <person name="Gusev O."/>
        </authorList>
    </citation>
    <scope>NUCLEOTIDE SEQUENCE</scope>
    <source>
        <strain evidence="10">NIAS01</strain>
        <tissue evidence="10">Whole body or cell culture</tissue>
    </source>
</reference>
<keyword evidence="4 8" id="KW-1133">Transmembrane helix</keyword>
<dbReference type="Gene3D" id="1.10.287.70">
    <property type="match status" value="1"/>
</dbReference>
<organism evidence="10 11">
    <name type="scientific">Polypedilum vanderplanki</name>
    <name type="common">Sleeping chironomid midge</name>
    <dbReference type="NCBI Taxonomy" id="319348"/>
    <lineage>
        <taxon>Eukaryota</taxon>
        <taxon>Metazoa</taxon>
        <taxon>Ecdysozoa</taxon>
        <taxon>Arthropoda</taxon>
        <taxon>Hexapoda</taxon>
        <taxon>Insecta</taxon>
        <taxon>Pterygota</taxon>
        <taxon>Neoptera</taxon>
        <taxon>Endopterygota</taxon>
        <taxon>Diptera</taxon>
        <taxon>Nematocera</taxon>
        <taxon>Chironomoidea</taxon>
        <taxon>Chironomidae</taxon>
        <taxon>Chironominae</taxon>
        <taxon>Polypedilum</taxon>
        <taxon>Polypedilum</taxon>
    </lineage>
</organism>
<comment type="caution">
    <text evidence="10">The sequence shown here is derived from an EMBL/GenBank/DDBJ whole genome shotgun (WGS) entry which is preliminary data.</text>
</comment>
<protein>
    <recommendedName>
        <fullName evidence="12">Ionotropic receptor</fullName>
    </recommendedName>
</protein>
<proteinExistence type="predicted"/>
<gene>
    <name evidence="10" type="ORF">PVAND_002296</name>
</gene>
<evidence type="ECO:0000256" key="5">
    <source>
        <dbReference type="ARBA" id="ARBA00023136"/>
    </source>
</evidence>
<evidence type="ECO:0000256" key="7">
    <source>
        <dbReference type="ARBA" id="ARBA00023180"/>
    </source>
</evidence>
<keyword evidence="11" id="KW-1185">Reference proteome</keyword>
<evidence type="ECO:0000256" key="3">
    <source>
        <dbReference type="ARBA" id="ARBA00022692"/>
    </source>
</evidence>
<feature type="signal peptide" evidence="9">
    <location>
        <begin position="1"/>
        <end position="24"/>
    </location>
</feature>
<dbReference type="Proteomes" id="UP001107558">
    <property type="component" value="Chromosome 3"/>
</dbReference>
<keyword evidence="9" id="KW-0732">Signal</keyword>
<keyword evidence="3 8" id="KW-0812">Transmembrane</keyword>
<comment type="subcellular location">
    <subcellularLocation>
        <location evidence="1">Cell membrane</location>
        <topology evidence="1">Multi-pass membrane protein</topology>
    </subcellularLocation>
</comment>
<feature type="transmembrane region" description="Helical" evidence="8">
    <location>
        <begin position="347"/>
        <end position="367"/>
    </location>
</feature>
<keyword evidence="2" id="KW-1003">Cell membrane</keyword>
<feature type="transmembrane region" description="Helical" evidence="8">
    <location>
        <begin position="407"/>
        <end position="426"/>
    </location>
</feature>
<keyword evidence="7" id="KW-0325">Glycoprotein</keyword>
<evidence type="ECO:0000256" key="2">
    <source>
        <dbReference type="ARBA" id="ARBA00022475"/>
    </source>
</evidence>
<evidence type="ECO:0000256" key="4">
    <source>
        <dbReference type="ARBA" id="ARBA00022989"/>
    </source>
</evidence>
<feature type="transmembrane region" description="Helical" evidence="8">
    <location>
        <begin position="598"/>
        <end position="617"/>
    </location>
</feature>
<evidence type="ECO:0000256" key="1">
    <source>
        <dbReference type="ARBA" id="ARBA00004651"/>
    </source>
</evidence>
<accession>A0A9J6BS06</accession>
<evidence type="ECO:0000256" key="6">
    <source>
        <dbReference type="ARBA" id="ARBA00023170"/>
    </source>
</evidence>
<keyword evidence="5 8" id="KW-0472">Membrane</keyword>
<dbReference type="PANTHER" id="PTHR42643:SF30">
    <property type="entry name" value="IONOTROPIC RECEPTOR 40A-RELATED"/>
    <property type="match status" value="1"/>
</dbReference>
<evidence type="ECO:0000256" key="9">
    <source>
        <dbReference type="SAM" id="SignalP"/>
    </source>
</evidence>
<evidence type="ECO:0008006" key="12">
    <source>
        <dbReference type="Google" id="ProtNLM"/>
    </source>
</evidence>
<dbReference type="EMBL" id="JADBJN010000003">
    <property type="protein sequence ID" value="KAG5672142.1"/>
    <property type="molecule type" value="Genomic_DNA"/>
</dbReference>
<feature type="chain" id="PRO_5039932295" description="Ionotropic receptor" evidence="9">
    <location>
        <begin position="25"/>
        <end position="685"/>
    </location>
</feature>
<name>A0A9J6BS06_POLVA</name>
<sequence length="685" mass="80890">MRKLIITKLLILSLLIFNCTQVCAQFSKVILVGETEKNITKKFSIFSNPWSSDLIEQFNKCDAISQAITDVIEEFFIKQNIKFNIRVIQPVSSTYSQIIDETLTKMKKSQLVYTTNQKIKSNKTKIFLKSAAVLFVDETMQKIEKLELTKNINLISVNSINSKFLIYKETCGNLISSNVLYDNNITRAAFSMYSYFICQQNYETINLLTHSWFEYNSCDKRKVLTINRFDLKTKKWKKPLKNHQKFKNLNGCEIIIKESTSYYYRYDRSGKLIAAYEPFWRMLAKYANFTLRMKDMHQTNAHCIIYYIRKERERAVASPFTSISVDLITTSGESFSDYEKLLLPFDLITWMFLICTFGIAFFIIFIINQMNQNIKEFVYGKEIKTPSLNVISTFFGYSQTKLPKTNFARFILINFVIFCFMVRTLYQGVIFDYMNSDMRKAQPQTIDEVFERGYKILAHNTHTTDLFYYSIKKEWQKQIFRYAIRPEKIISDMCEILVNDEPKIAILTNDRHTMFVNFFCKKTHYKIKETAFTIPVGFGMTPNHYLYETVENIIQPMIEHGFLKYFYDFWAYWYFIKSKPADSNNSKPLSLNDLGFCFNILLIMSLFALIVFFVEIFKGKRKNNHLIKKNVHKNSIIEDKNQKSIMNLTRIKRRFGKRKSKNSNQHKSLLMVKECKESVLNKTKN</sequence>
<dbReference type="GO" id="GO:0005886">
    <property type="term" value="C:plasma membrane"/>
    <property type="evidence" value="ECO:0007669"/>
    <property type="project" value="UniProtKB-SubCell"/>
</dbReference>
<dbReference type="InterPro" id="IPR052192">
    <property type="entry name" value="Insect_Ionotropic_Sensory_Rcpt"/>
</dbReference>